<evidence type="ECO:0000256" key="10">
    <source>
        <dbReference type="HAMAP-Rule" id="MF_01898"/>
    </source>
</evidence>
<dbReference type="CDD" id="cd00822">
    <property type="entry name" value="TopoII_Trans_DNA_gyrase"/>
    <property type="match status" value="1"/>
</dbReference>
<keyword evidence="3 10" id="KW-0479">Metal-binding</keyword>
<dbReference type="eggNOG" id="COG0187">
    <property type="taxonomic scope" value="Bacteria"/>
</dbReference>
<dbReference type="CDD" id="cd16928">
    <property type="entry name" value="HATPase_GyrB-like"/>
    <property type="match status" value="1"/>
</dbReference>
<dbReference type="FunFam" id="3.40.50.670:FF:000002">
    <property type="entry name" value="DNA gyrase subunit B"/>
    <property type="match status" value="1"/>
</dbReference>
<dbReference type="NCBIfam" id="TIGR01059">
    <property type="entry name" value="gyrB"/>
    <property type="match status" value="1"/>
</dbReference>
<evidence type="ECO:0000256" key="7">
    <source>
        <dbReference type="ARBA" id="ARBA00023029"/>
    </source>
</evidence>
<dbReference type="PROSITE" id="PS00177">
    <property type="entry name" value="TOPOISOMERASE_II"/>
    <property type="match status" value="1"/>
</dbReference>
<feature type="binding site" evidence="10">
    <location>
        <position position="519"/>
    </location>
    <ligand>
        <name>Mg(2+)</name>
        <dbReference type="ChEBI" id="CHEBI:18420"/>
        <label>2</label>
    </ligand>
</feature>
<organism evidence="12 13">
    <name type="scientific">Mucinivorans hirudinis</name>
    <dbReference type="NCBI Taxonomy" id="1433126"/>
    <lineage>
        <taxon>Bacteria</taxon>
        <taxon>Pseudomonadati</taxon>
        <taxon>Bacteroidota</taxon>
        <taxon>Bacteroidia</taxon>
        <taxon>Bacteroidales</taxon>
        <taxon>Rikenellaceae</taxon>
        <taxon>Mucinivorans</taxon>
    </lineage>
</organism>
<protein>
    <recommendedName>
        <fullName evidence="10">DNA gyrase subunit B</fullName>
        <ecNumber evidence="10">5.6.2.2</ecNumber>
    </recommendedName>
</protein>
<dbReference type="HAMAP" id="MF_01898">
    <property type="entry name" value="GyrB"/>
    <property type="match status" value="1"/>
</dbReference>
<dbReference type="PATRIC" id="fig|1433126.3.peg.1858"/>
<dbReference type="InterPro" id="IPR003594">
    <property type="entry name" value="HATPase_dom"/>
</dbReference>
<comment type="subcellular location">
    <subcellularLocation>
        <location evidence="10">Cytoplasm</location>
    </subcellularLocation>
</comment>
<dbReference type="GO" id="GO:0046872">
    <property type="term" value="F:metal ion binding"/>
    <property type="evidence" value="ECO:0007669"/>
    <property type="project" value="UniProtKB-KW"/>
</dbReference>
<evidence type="ECO:0000256" key="3">
    <source>
        <dbReference type="ARBA" id="ARBA00022723"/>
    </source>
</evidence>
<dbReference type="PRINTS" id="PR00418">
    <property type="entry name" value="TPI2FAMILY"/>
</dbReference>
<proteinExistence type="inferred from homology"/>
<dbReference type="SUPFAM" id="SSF55874">
    <property type="entry name" value="ATPase domain of HSP90 chaperone/DNA topoisomerase II/histidine kinase"/>
    <property type="match status" value="1"/>
</dbReference>
<evidence type="ECO:0000256" key="5">
    <source>
        <dbReference type="ARBA" id="ARBA00022840"/>
    </source>
</evidence>
<keyword evidence="5 10" id="KW-0067">ATP-binding</keyword>
<keyword evidence="10" id="KW-0963">Cytoplasm</keyword>
<dbReference type="NCBIfam" id="NF004189">
    <property type="entry name" value="PRK05644.1"/>
    <property type="match status" value="1"/>
</dbReference>
<dbReference type="OrthoDB" id="9802808at2"/>
<dbReference type="InterPro" id="IPR013759">
    <property type="entry name" value="Topo_IIA_B_C"/>
</dbReference>
<keyword evidence="9 10" id="KW-0413">Isomerase</keyword>
<dbReference type="InterPro" id="IPR006171">
    <property type="entry name" value="TOPRIM_dom"/>
</dbReference>
<evidence type="ECO:0000256" key="8">
    <source>
        <dbReference type="ARBA" id="ARBA00023125"/>
    </source>
</evidence>
<dbReference type="GO" id="GO:0005737">
    <property type="term" value="C:cytoplasm"/>
    <property type="evidence" value="ECO:0007669"/>
    <property type="project" value="UniProtKB-SubCell"/>
</dbReference>
<dbReference type="EC" id="5.6.2.2" evidence="10"/>
<dbReference type="GO" id="GO:0003677">
    <property type="term" value="F:DNA binding"/>
    <property type="evidence" value="ECO:0007669"/>
    <property type="project" value="UniProtKB-KW"/>
</dbReference>
<name>A0A060RDM6_9BACT</name>
<dbReference type="AlphaFoldDB" id="A0A060RDM6"/>
<sequence>MSEELEKKVEAADYSASSIQVLEGLEAVRKRPAMYIGDVGEKGLHHLVYEVVDNSIDEALAGYCSDIEVYINADNSITVVDNGRGIPTDYHEKEKKSALEVVLTVLHAGGKFDKDSYKVSGGLHGVGVSCVNALSINLEAIVKRGGKIHRQRFSRGAAQGDIEVIGETDETGTTIIFKPDAEIFKQTQTYSYDILSARLRELAFLNKGIHLHITDLRDIDEESGKPRRDEFYSEEGLREFVKFLDANRETLIENVIYIEGERDGVPVEVAMQYNTTYSENVHSYVNNINTIEGGTHLTGFRRGLTRTLKKYAEDSGMLAKVKFDISGDDFREGLTAIISVKVQEPQFEGQTKTKLGNSEVSAAVDQAVSQALTNFLEENPKDAKMIVQKVILAATARHAARKAREMVQRKTVLSGAGLPGKLADCSSRDAAITELFLVEGDSAGGTAKQGRDRAFQAILPLRGKILNVEKAMDHKIFESEEIKNIFTALGVTIGTEEDSKALNLSKLRYNKIVIMTDADVDGSHIATLIMTFFFRHMNLLIQNGHLYIATPPLYLVKKGKQQRYCWSEEDREMTAEEFGGKGVHIQRYKGLGEMNAEQLWETTMNPEQRILRQVTIENAAEADRIFSMLMGDEVPPRREFIETHAKYARIDA</sequence>
<evidence type="ECO:0000256" key="4">
    <source>
        <dbReference type="ARBA" id="ARBA00022741"/>
    </source>
</evidence>
<comment type="function">
    <text evidence="10">A type II topoisomerase that negatively supercoils closed circular double-stranded (ds) DNA in an ATP-dependent manner to modulate DNA topology and maintain chromosomes in an underwound state. Negative supercoiling favors strand separation, and DNA replication, transcription, recombination and repair, all of which involve strand separation. Also able to catalyze the interconversion of other topological isomers of dsDNA rings, including catenanes and knotted rings. Type II topoisomerases break and join 2 DNA strands simultaneously in an ATP-dependent manner.</text>
</comment>
<dbReference type="Gene3D" id="3.30.230.10">
    <property type="match status" value="1"/>
</dbReference>
<feature type="site" description="Interaction with DNA" evidence="10">
    <location>
        <position position="464"/>
    </location>
</feature>
<evidence type="ECO:0000256" key="9">
    <source>
        <dbReference type="ARBA" id="ARBA00023235"/>
    </source>
</evidence>
<dbReference type="InterPro" id="IPR013506">
    <property type="entry name" value="Topo_IIA_bsu_dom2"/>
</dbReference>
<dbReference type="InterPro" id="IPR036890">
    <property type="entry name" value="HATPase_C_sf"/>
</dbReference>
<dbReference type="GO" id="GO:0006265">
    <property type="term" value="P:DNA topological change"/>
    <property type="evidence" value="ECO:0007669"/>
    <property type="project" value="UniProtKB-UniRule"/>
</dbReference>
<dbReference type="GO" id="GO:0006261">
    <property type="term" value="P:DNA-templated DNA replication"/>
    <property type="evidence" value="ECO:0007669"/>
    <property type="project" value="UniProtKB-UniRule"/>
</dbReference>
<comment type="miscellaneous">
    <text evidence="10">Few gyrases are as efficient as E.coli at forming negative supercoils. Not all organisms have 2 type II topoisomerases; in organisms with a single type II topoisomerase this enzyme also has to decatenate newly replicated chromosomes.</text>
</comment>
<dbReference type="Pfam" id="PF00204">
    <property type="entry name" value="DNA_gyraseB"/>
    <property type="match status" value="1"/>
</dbReference>
<feature type="binding site" evidence="10">
    <location>
        <position position="517"/>
    </location>
    <ligand>
        <name>Mg(2+)</name>
        <dbReference type="ChEBI" id="CHEBI:18420"/>
        <label>2</label>
    </ligand>
</feature>
<dbReference type="InterPro" id="IPR002288">
    <property type="entry name" value="DNA_gyrase_B_C"/>
</dbReference>
<dbReference type="Pfam" id="PF01751">
    <property type="entry name" value="Toprim"/>
    <property type="match status" value="1"/>
</dbReference>
<dbReference type="SMART" id="SM00433">
    <property type="entry name" value="TOP2c"/>
    <property type="match status" value="1"/>
</dbReference>
<keyword evidence="8" id="KW-0238">DNA-binding</keyword>
<keyword evidence="4 10" id="KW-0547">Nucleotide-binding</keyword>
<dbReference type="SUPFAM" id="SSF54211">
    <property type="entry name" value="Ribosomal protein S5 domain 2-like"/>
    <property type="match status" value="1"/>
</dbReference>
<dbReference type="InterPro" id="IPR020568">
    <property type="entry name" value="Ribosomal_Su5_D2-typ_SF"/>
</dbReference>
<dbReference type="FunFam" id="3.30.565.10:FF:000002">
    <property type="entry name" value="DNA gyrase subunit B"/>
    <property type="match status" value="1"/>
</dbReference>
<evidence type="ECO:0000256" key="2">
    <source>
        <dbReference type="ARBA" id="ARBA00010708"/>
    </source>
</evidence>
<dbReference type="Pfam" id="PF00986">
    <property type="entry name" value="DNA_gyraseB_C"/>
    <property type="match status" value="1"/>
</dbReference>
<dbReference type="KEGG" id="rbc:BN938_1879"/>
<gene>
    <name evidence="10" type="primary">gyrB</name>
    <name evidence="12" type="ORF">BN938_1879</name>
</gene>
<dbReference type="PROSITE" id="PS50880">
    <property type="entry name" value="TOPRIM"/>
    <property type="match status" value="1"/>
</dbReference>
<comment type="subunit">
    <text evidence="10">Heterotetramer, composed of two GyrA and two GyrB chains. In the heterotetramer, GyrA contains the active site tyrosine that forms a transient covalent intermediate with DNA, while GyrB binds cofactors and catalyzes ATP hydrolysis.</text>
</comment>
<dbReference type="InterPro" id="IPR000565">
    <property type="entry name" value="Topo_IIA_B"/>
</dbReference>
<keyword evidence="13" id="KW-1185">Reference proteome</keyword>
<dbReference type="Pfam" id="PF02518">
    <property type="entry name" value="HATPase_c"/>
    <property type="match status" value="1"/>
</dbReference>
<dbReference type="GO" id="GO:0005524">
    <property type="term" value="F:ATP binding"/>
    <property type="evidence" value="ECO:0007669"/>
    <property type="project" value="UniProtKB-UniRule"/>
</dbReference>
<dbReference type="GO" id="GO:0005694">
    <property type="term" value="C:chromosome"/>
    <property type="evidence" value="ECO:0007669"/>
    <property type="project" value="InterPro"/>
</dbReference>
<evidence type="ECO:0000256" key="1">
    <source>
        <dbReference type="ARBA" id="ARBA00000185"/>
    </source>
</evidence>
<comment type="cofactor">
    <cofactor evidence="10">
        <name>Mg(2+)</name>
        <dbReference type="ChEBI" id="CHEBI:18420"/>
    </cofactor>
    <cofactor evidence="10">
        <name>Mn(2+)</name>
        <dbReference type="ChEBI" id="CHEBI:29035"/>
    </cofactor>
    <cofactor evidence="10">
        <name>Ca(2+)</name>
        <dbReference type="ChEBI" id="CHEBI:29108"/>
    </cofactor>
    <text evidence="10">Binds two Mg(2+) per subunit. The magnesium ions form salt bridges with both the protein and the DNA. Can also accept other divalent metal cations, such as Mn(2+) or Ca(2+).</text>
</comment>
<dbReference type="InterPro" id="IPR001241">
    <property type="entry name" value="Topo_IIA"/>
</dbReference>
<feature type="binding site" evidence="10">
    <location>
        <position position="517"/>
    </location>
    <ligand>
        <name>Mg(2+)</name>
        <dbReference type="ChEBI" id="CHEBI:18420"/>
        <label>1</label>
        <note>catalytic</note>
    </ligand>
</feature>
<dbReference type="STRING" id="1433126.BN938_1879"/>
<evidence type="ECO:0000259" key="11">
    <source>
        <dbReference type="PROSITE" id="PS50880"/>
    </source>
</evidence>
<dbReference type="InterPro" id="IPR018522">
    <property type="entry name" value="TopoIIA_CS"/>
</dbReference>
<keyword evidence="6 10" id="KW-0460">Magnesium</keyword>
<reference evidence="12 13" key="1">
    <citation type="journal article" date="2015" name="Genome Announc.">
        <title>Complete Genome Sequence of the Novel Leech Symbiont Mucinivorans hirudinis M3T.</title>
        <authorList>
            <person name="Nelson M.C."/>
            <person name="Bomar L."/>
            <person name="Graf J."/>
        </authorList>
    </citation>
    <scope>NUCLEOTIDE SEQUENCE [LARGE SCALE GENOMIC DNA]</scope>
    <source>
        <strain evidence="13">M3</strain>
    </source>
</reference>
<dbReference type="PANTHER" id="PTHR45866:SF1">
    <property type="entry name" value="DNA GYRASE SUBUNIT B, MITOCHONDRIAL"/>
    <property type="match status" value="1"/>
</dbReference>
<dbReference type="EMBL" id="HG934468">
    <property type="protein sequence ID" value="CDN31959.1"/>
    <property type="molecule type" value="Genomic_DNA"/>
</dbReference>
<evidence type="ECO:0000313" key="13">
    <source>
        <dbReference type="Proteomes" id="UP000027616"/>
    </source>
</evidence>
<keyword evidence="7 10" id="KW-0799">Topoisomerase</keyword>
<feature type="binding site" evidence="10">
    <location>
        <position position="439"/>
    </location>
    <ligand>
        <name>Mg(2+)</name>
        <dbReference type="ChEBI" id="CHEBI:18420"/>
        <label>1</label>
        <note>catalytic</note>
    </ligand>
</feature>
<dbReference type="PRINTS" id="PR01159">
    <property type="entry name" value="DNAGYRASEB"/>
</dbReference>
<comment type="catalytic activity">
    <reaction evidence="1 10">
        <text>ATP-dependent breakage, passage and rejoining of double-stranded DNA.</text>
        <dbReference type="EC" id="5.6.2.2"/>
    </reaction>
</comment>
<dbReference type="SUPFAM" id="SSF56719">
    <property type="entry name" value="Type II DNA topoisomerase"/>
    <property type="match status" value="1"/>
</dbReference>
<comment type="similarity">
    <text evidence="2 10">Belongs to the type II topoisomerase GyrB family.</text>
</comment>
<dbReference type="GO" id="GO:0034335">
    <property type="term" value="F:DNA negative supercoiling activity"/>
    <property type="evidence" value="ECO:0007669"/>
    <property type="project" value="UniProtKB-ARBA"/>
</dbReference>
<dbReference type="InterPro" id="IPR013760">
    <property type="entry name" value="Topo_IIA-like_dom_sf"/>
</dbReference>
<dbReference type="InterPro" id="IPR011557">
    <property type="entry name" value="GyrB"/>
</dbReference>
<dbReference type="HOGENOM" id="CLU_006146_4_1_10"/>
<dbReference type="Gene3D" id="3.40.50.670">
    <property type="match status" value="1"/>
</dbReference>
<dbReference type="PANTHER" id="PTHR45866">
    <property type="entry name" value="DNA GYRASE/TOPOISOMERASE SUBUNIT B"/>
    <property type="match status" value="1"/>
</dbReference>
<accession>A0A060RDM6</accession>
<feature type="domain" description="Toprim" evidence="11">
    <location>
        <begin position="433"/>
        <end position="552"/>
    </location>
</feature>
<evidence type="ECO:0000313" key="12">
    <source>
        <dbReference type="EMBL" id="CDN31959.1"/>
    </source>
</evidence>
<dbReference type="NCBIfam" id="NF011501">
    <property type="entry name" value="PRK14939.1"/>
    <property type="match status" value="1"/>
</dbReference>
<dbReference type="SMART" id="SM00387">
    <property type="entry name" value="HATPase_c"/>
    <property type="match status" value="1"/>
</dbReference>
<dbReference type="Gene3D" id="3.30.565.10">
    <property type="entry name" value="Histidine kinase-like ATPase, C-terminal domain"/>
    <property type="match status" value="1"/>
</dbReference>
<dbReference type="FunFam" id="3.30.230.10:FF:000005">
    <property type="entry name" value="DNA gyrase subunit B"/>
    <property type="match status" value="1"/>
</dbReference>
<feature type="site" description="Interaction with DNA" evidence="10">
    <location>
        <position position="467"/>
    </location>
</feature>
<evidence type="ECO:0000256" key="6">
    <source>
        <dbReference type="ARBA" id="ARBA00022842"/>
    </source>
</evidence>
<dbReference type="InterPro" id="IPR014721">
    <property type="entry name" value="Ribsml_uS5_D2-typ_fold_subgr"/>
</dbReference>
<dbReference type="Proteomes" id="UP000027616">
    <property type="component" value="Chromosome I"/>
</dbReference>